<evidence type="ECO:0000313" key="5">
    <source>
        <dbReference type="EnsemblMetazoa" id="HelroP171137"/>
    </source>
</evidence>
<dbReference type="InParanoid" id="T1F3U5"/>
<dbReference type="CTD" id="20203494"/>
<dbReference type="HOGENOM" id="CLU_004253_14_6_1"/>
<evidence type="ECO:0000313" key="6">
    <source>
        <dbReference type="Proteomes" id="UP000015101"/>
    </source>
</evidence>
<dbReference type="InterPro" id="IPR011705">
    <property type="entry name" value="BACK"/>
</dbReference>
<dbReference type="GeneID" id="20203494"/>
<dbReference type="GO" id="GO:1990756">
    <property type="term" value="F:ubiquitin-like ligase-substrate adaptor activity"/>
    <property type="evidence" value="ECO:0000318"/>
    <property type="project" value="GO_Central"/>
</dbReference>
<accession>T1F3U5</accession>
<evidence type="ECO:0000313" key="4">
    <source>
        <dbReference type="EMBL" id="ESO05500.1"/>
    </source>
</evidence>
<evidence type="ECO:0000259" key="3">
    <source>
        <dbReference type="PROSITE" id="PS50097"/>
    </source>
</evidence>
<dbReference type="GO" id="GO:0031463">
    <property type="term" value="C:Cul3-RING ubiquitin ligase complex"/>
    <property type="evidence" value="ECO:0000318"/>
    <property type="project" value="GO_Central"/>
</dbReference>
<dbReference type="Proteomes" id="UP000015101">
    <property type="component" value="Unassembled WGS sequence"/>
</dbReference>
<dbReference type="KEGG" id="hro:HELRODRAFT_171137"/>
<dbReference type="SMART" id="SM00225">
    <property type="entry name" value="BTB"/>
    <property type="match status" value="1"/>
</dbReference>
<proteinExistence type="predicted"/>
<dbReference type="InterPro" id="IPR011333">
    <property type="entry name" value="SKP1/BTB/POZ_sf"/>
</dbReference>
<dbReference type="Pfam" id="PF00651">
    <property type="entry name" value="BTB"/>
    <property type="match status" value="1"/>
</dbReference>
<dbReference type="eggNOG" id="KOG4441">
    <property type="taxonomic scope" value="Eukaryota"/>
</dbReference>
<dbReference type="PANTHER" id="PTHR45632:SF3">
    <property type="entry name" value="KELCH-LIKE PROTEIN 32"/>
    <property type="match status" value="1"/>
</dbReference>
<dbReference type="RefSeq" id="XP_009016133.1">
    <property type="nucleotide sequence ID" value="XM_009017885.1"/>
</dbReference>
<dbReference type="PANTHER" id="PTHR45632">
    <property type="entry name" value="LD33804P"/>
    <property type="match status" value="1"/>
</dbReference>
<dbReference type="InterPro" id="IPR017096">
    <property type="entry name" value="BTB-kelch_protein"/>
</dbReference>
<name>T1F3U5_HELRO</name>
<reference evidence="5" key="3">
    <citation type="submission" date="2015-06" db="UniProtKB">
        <authorList>
            <consortium name="EnsemblMetazoa"/>
        </authorList>
    </citation>
    <scope>IDENTIFICATION</scope>
</reference>
<keyword evidence="6" id="KW-1185">Reference proteome</keyword>
<dbReference type="InterPro" id="IPR015915">
    <property type="entry name" value="Kelch-typ_b-propeller"/>
</dbReference>
<dbReference type="Gene3D" id="1.25.40.420">
    <property type="match status" value="1"/>
</dbReference>
<dbReference type="PROSITE" id="PS50097">
    <property type="entry name" value="BTB"/>
    <property type="match status" value="1"/>
</dbReference>
<protein>
    <recommendedName>
        <fullName evidence="3">BTB domain-containing protein</fullName>
    </recommendedName>
</protein>
<feature type="domain" description="BTB" evidence="3">
    <location>
        <begin position="30"/>
        <end position="97"/>
    </location>
</feature>
<dbReference type="OrthoDB" id="6418787at2759"/>
<dbReference type="InterPro" id="IPR006652">
    <property type="entry name" value="Kelch_1"/>
</dbReference>
<dbReference type="Gene3D" id="3.30.710.10">
    <property type="entry name" value="Potassium Channel Kv1.1, Chain A"/>
    <property type="match status" value="1"/>
</dbReference>
<dbReference type="EMBL" id="AMQM01003797">
    <property type="status" value="NOT_ANNOTATED_CDS"/>
    <property type="molecule type" value="Genomic_DNA"/>
</dbReference>
<dbReference type="Gene3D" id="2.120.10.80">
    <property type="entry name" value="Kelch-type beta propeller"/>
    <property type="match status" value="2"/>
</dbReference>
<evidence type="ECO:0000256" key="2">
    <source>
        <dbReference type="ARBA" id="ARBA00022737"/>
    </source>
</evidence>
<dbReference type="Pfam" id="PF01344">
    <property type="entry name" value="Kelch_1"/>
    <property type="match status" value="1"/>
</dbReference>
<dbReference type="InterPro" id="IPR000210">
    <property type="entry name" value="BTB/POZ_dom"/>
</dbReference>
<sequence length="544" mass="61659">MPDQKQLKNVNYSERILSSFQDFKNDNVLSDIILIAGQSQYHCHKVILAASSPYFKAMFTSALKESRDNAVEFTEMSGHILDEIVNYVYSGIAEVNRDNAQELLTAAHLLQFNEIVEACCDFLRAHLHPSNCLGIEWLSRLHSLPKLEAEAQNYAIENFDRVLDYDEFLKLPDDRLQWYLQLSEIDLYTNLEVSDNVPPCEINPRPSTLAKDVIVLLGNDPETGLGMMYAFEPLRERWSALSDAKGLPCVLDGVAITTVGNNIFITGGIRDEEIVSEVWCFSSKDRKWISLPNLKKPRALHSCASHNNQIFVISGTDNIASMVKQSVPHETIERLDLKDTVSNGNSVKLDGYDLAKLEWEEIAKISYPRIKSMTICYKETLIEVGGYQFSIPVKKLEVYNCSFKNPGGANKKSPTLSKKLSQSLSFYGAEQYILPEPIEHGRMVSVNDDLYILWQDAKKFISLNPEKKNFQNLARPCSHSTNSSLVVIGNRIYLIGCHVDTGREDFLSIEYFDVESCDWCQTASIRRALRNIQCAVVKMRCTYD</sequence>
<reference evidence="6" key="1">
    <citation type="submission" date="2012-12" db="EMBL/GenBank/DDBJ databases">
        <authorList>
            <person name="Hellsten U."/>
            <person name="Grimwood J."/>
            <person name="Chapman J.A."/>
            <person name="Shapiro H."/>
            <person name="Aerts A."/>
            <person name="Otillar R.P."/>
            <person name="Terry A.Y."/>
            <person name="Boore J.L."/>
            <person name="Simakov O."/>
            <person name="Marletaz F."/>
            <person name="Cho S.-J."/>
            <person name="Edsinger-Gonzales E."/>
            <person name="Havlak P."/>
            <person name="Kuo D.-H."/>
            <person name="Larsson T."/>
            <person name="Lv J."/>
            <person name="Arendt D."/>
            <person name="Savage R."/>
            <person name="Osoegawa K."/>
            <person name="de Jong P."/>
            <person name="Lindberg D.R."/>
            <person name="Seaver E.C."/>
            <person name="Weisblat D.A."/>
            <person name="Putnam N.H."/>
            <person name="Grigoriev I.V."/>
            <person name="Rokhsar D.S."/>
        </authorList>
    </citation>
    <scope>NUCLEOTIDE SEQUENCE</scope>
</reference>
<organism evidence="5 6">
    <name type="scientific">Helobdella robusta</name>
    <name type="common">Californian leech</name>
    <dbReference type="NCBI Taxonomy" id="6412"/>
    <lineage>
        <taxon>Eukaryota</taxon>
        <taxon>Metazoa</taxon>
        <taxon>Spiralia</taxon>
        <taxon>Lophotrochozoa</taxon>
        <taxon>Annelida</taxon>
        <taxon>Clitellata</taxon>
        <taxon>Hirudinea</taxon>
        <taxon>Rhynchobdellida</taxon>
        <taxon>Glossiphoniidae</taxon>
        <taxon>Helobdella</taxon>
    </lineage>
</organism>
<dbReference type="AlphaFoldDB" id="T1F3U5"/>
<dbReference type="GO" id="GO:0043161">
    <property type="term" value="P:proteasome-mediated ubiquitin-dependent protein catabolic process"/>
    <property type="evidence" value="ECO:0000318"/>
    <property type="project" value="GO_Central"/>
</dbReference>
<dbReference type="EnsemblMetazoa" id="HelroT171137">
    <property type="protein sequence ID" value="HelroP171137"/>
    <property type="gene ID" value="HelroG171137"/>
</dbReference>
<dbReference type="GO" id="GO:0005737">
    <property type="term" value="C:cytoplasm"/>
    <property type="evidence" value="ECO:0000318"/>
    <property type="project" value="GO_Central"/>
</dbReference>
<dbReference type="OMA" id="QEEFPCH"/>
<dbReference type="SUPFAM" id="SSF117281">
    <property type="entry name" value="Kelch motif"/>
    <property type="match status" value="1"/>
</dbReference>
<keyword evidence="2" id="KW-0677">Repeat</keyword>
<dbReference type="PIRSF" id="PIRSF037037">
    <property type="entry name" value="Kelch-like_protein_gigaxonin"/>
    <property type="match status" value="1"/>
</dbReference>
<dbReference type="STRING" id="6412.T1F3U5"/>
<dbReference type="EMBL" id="KB096325">
    <property type="protein sequence ID" value="ESO05500.1"/>
    <property type="molecule type" value="Genomic_DNA"/>
</dbReference>
<gene>
    <name evidence="5" type="primary">20203494</name>
    <name evidence="4" type="ORF">HELRODRAFT_171137</name>
</gene>
<dbReference type="SUPFAM" id="SSF54695">
    <property type="entry name" value="POZ domain"/>
    <property type="match status" value="1"/>
</dbReference>
<dbReference type="Pfam" id="PF07707">
    <property type="entry name" value="BACK"/>
    <property type="match status" value="1"/>
</dbReference>
<reference evidence="4 6" key="2">
    <citation type="journal article" date="2013" name="Nature">
        <title>Insights into bilaterian evolution from three spiralian genomes.</title>
        <authorList>
            <person name="Simakov O."/>
            <person name="Marletaz F."/>
            <person name="Cho S.J."/>
            <person name="Edsinger-Gonzales E."/>
            <person name="Havlak P."/>
            <person name="Hellsten U."/>
            <person name="Kuo D.H."/>
            <person name="Larsson T."/>
            <person name="Lv J."/>
            <person name="Arendt D."/>
            <person name="Savage R."/>
            <person name="Osoegawa K."/>
            <person name="de Jong P."/>
            <person name="Grimwood J."/>
            <person name="Chapman J.A."/>
            <person name="Shapiro H."/>
            <person name="Aerts A."/>
            <person name="Otillar R.P."/>
            <person name="Terry A.Y."/>
            <person name="Boore J.L."/>
            <person name="Grigoriev I.V."/>
            <person name="Lindberg D.R."/>
            <person name="Seaver E.C."/>
            <person name="Weisblat D.A."/>
            <person name="Putnam N.H."/>
            <person name="Rokhsar D.S."/>
        </authorList>
    </citation>
    <scope>NUCLEOTIDE SEQUENCE</scope>
</reference>
<dbReference type="SMART" id="SM00612">
    <property type="entry name" value="Kelch"/>
    <property type="match status" value="2"/>
</dbReference>
<evidence type="ECO:0000256" key="1">
    <source>
        <dbReference type="ARBA" id="ARBA00022441"/>
    </source>
</evidence>
<keyword evidence="1" id="KW-0880">Kelch repeat</keyword>